<organism evidence="12 13">
    <name type="scientific">Sedimentibacter saalensis</name>
    <dbReference type="NCBI Taxonomy" id="130788"/>
    <lineage>
        <taxon>Bacteria</taxon>
        <taxon>Bacillati</taxon>
        <taxon>Bacillota</taxon>
        <taxon>Tissierellia</taxon>
        <taxon>Sedimentibacter</taxon>
    </lineage>
</organism>
<dbReference type="GO" id="GO:0006935">
    <property type="term" value="P:chemotaxis"/>
    <property type="evidence" value="ECO:0007669"/>
    <property type="project" value="UniProtKB-KW"/>
</dbReference>
<dbReference type="GO" id="GO:0005886">
    <property type="term" value="C:plasma membrane"/>
    <property type="evidence" value="ECO:0007669"/>
    <property type="project" value="UniProtKB-SubCell"/>
</dbReference>
<comment type="caution">
    <text evidence="12">The sequence shown here is derived from an EMBL/GenBank/DDBJ whole genome shotgun (WGS) entry which is preliminary data.</text>
</comment>
<evidence type="ECO:0000256" key="7">
    <source>
        <dbReference type="ARBA" id="ARBA00029447"/>
    </source>
</evidence>
<reference evidence="12 13" key="1">
    <citation type="submission" date="2019-07" db="EMBL/GenBank/DDBJ databases">
        <title>Genomic Encyclopedia of Type Strains, Phase I: the one thousand microbial genomes (KMG-I) project.</title>
        <authorList>
            <person name="Kyrpides N."/>
        </authorList>
    </citation>
    <scope>NUCLEOTIDE SEQUENCE [LARGE SCALE GENOMIC DNA]</scope>
    <source>
        <strain evidence="12 13">DSM 13558</strain>
    </source>
</reference>
<dbReference type="InterPro" id="IPR007419">
    <property type="entry name" value="BFD-like_2Fe2S-bd_dom"/>
</dbReference>
<dbReference type="CDD" id="cd12914">
    <property type="entry name" value="PDC1_DGC_like"/>
    <property type="match status" value="1"/>
</dbReference>
<dbReference type="GO" id="GO:0004888">
    <property type="term" value="F:transmembrane signaling receptor activity"/>
    <property type="evidence" value="ECO:0007669"/>
    <property type="project" value="InterPro"/>
</dbReference>
<evidence type="ECO:0000256" key="6">
    <source>
        <dbReference type="ARBA" id="ARBA00023136"/>
    </source>
</evidence>
<dbReference type="InterPro" id="IPR041854">
    <property type="entry name" value="BFD-like_2Fe2S-bd_dom_sf"/>
</dbReference>
<dbReference type="PANTHER" id="PTHR43531">
    <property type="entry name" value="PROTEIN ICFG"/>
    <property type="match status" value="1"/>
</dbReference>
<dbReference type="SUPFAM" id="SSF58104">
    <property type="entry name" value="Methyl-accepting chemotaxis protein (MCP) signaling domain"/>
    <property type="match status" value="1"/>
</dbReference>
<evidence type="ECO:0000256" key="2">
    <source>
        <dbReference type="ARBA" id="ARBA00022475"/>
    </source>
</evidence>
<evidence type="ECO:0000256" key="8">
    <source>
        <dbReference type="PROSITE-ProRule" id="PRU00284"/>
    </source>
</evidence>
<protein>
    <submittedName>
        <fullName evidence="12">Methyl-accepting chemotaxis protein</fullName>
    </submittedName>
</protein>
<proteinExistence type="inferred from homology"/>
<feature type="domain" description="HAMP" evidence="11">
    <location>
        <begin position="315"/>
        <end position="368"/>
    </location>
</feature>
<dbReference type="CDD" id="cd11386">
    <property type="entry name" value="MCP_signal"/>
    <property type="match status" value="1"/>
</dbReference>
<comment type="similarity">
    <text evidence="7">Belongs to the methyl-accepting chemotaxis (MCP) protein family.</text>
</comment>
<dbReference type="Pfam" id="PF18947">
    <property type="entry name" value="HAMP_2"/>
    <property type="match status" value="1"/>
</dbReference>
<dbReference type="InterPro" id="IPR033479">
    <property type="entry name" value="dCache_1"/>
</dbReference>
<dbReference type="InterPro" id="IPR029151">
    <property type="entry name" value="Sensor-like_sf"/>
</dbReference>
<dbReference type="PROSITE" id="PS50111">
    <property type="entry name" value="CHEMOTAXIS_TRANSDUC_2"/>
    <property type="match status" value="1"/>
</dbReference>
<evidence type="ECO:0000313" key="13">
    <source>
        <dbReference type="Proteomes" id="UP000315343"/>
    </source>
</evidence>
<keyword evidence="5 9" id="KW-1133">Transmembrane helix</keyword>
<dbReference type="SMART" id="SM00283">
    <property type="entry name" value="MA"/>
    <property type="match status" value="1"/>
</dbReference>
<dbReference type="PROSITE" id="PS50885">
    <property type="entry name" value="HAMP"/>
    <property type="match status" value="1"/>
</dbReference>
<keyword evidence="3" id="KW-0145">Chemotaxis</keyword>
<evidence type="ECO:0000256" key="3">
    <source>
        <dbReference type="ARBA" id="ARBA00022500"/>
    </source>
</evidence>
<keyword evidence="2" id="KW-1003">Cell membrane</keyword>
<evidence type="ECO:0000256" key="5">
    <source>
        <dbReference type="ARBA" id="ARBA00022989"/>
    </source>
</evidence>
<gene>
    <name evidence="12" type="ORF">LY60_00405</name>
</gene>
<dbReference type="Proteomes" id="UP000315343">
    <property type="component" value="Unassembled WGS sequence"/>
</dbReference>
<dbReference type="Pfam" id="PF02743">
    <property type="entry name" value="dCache_1"/>
    <property type="match status" value="1"/>
</dbReference>
<feature type="transmembrane region" description="Helical" evidence="9">
    <location>
        <begin position="284"/>
        <end position="310"/>
    </location>
</feature>
<dbReference type="InterPro" id="IPR004089">
    <property type="entry name" value="MCPsignal_dom"/>
</dbReference>
<dbReference type="Pfam" id="PF00015">
    <property type="entry name" value="MCPsignal"/>
    <property type="match status" value="1"/>
</dbReference>
<sequence>MKKIQITKIKMNSIKTKITFIILSVVIVLSITLGAISSYLNYKTTYDALEQTMTETAVIAAERVIKEIESYKNVAMGVGGIKDLSDSNVAVSEKQKIIDANAKQYGFQRGNILDLNGISIFDGKDYSDRDYFKSSINGQSYASDPLISKITGKLSIIISAPLWKDGIPNSTVVGVVYFVPDEQFLNNIVRSINVGDTGDAYMLNKDGLTIAYKDDSIVGVENTQELVKTDESLKELAAIEKRMINGETGFGSYPYDGVKMLAAFAPIEGTNGWSITINVERSEFLGGVYTSILAICIAVVIFILLGIIIARRTAKKISDPIKSCADRLVLLSHGDLTSVVPKATFNDETGILLNGLKTTIEEINHVIGNVSYHLGEIEKGNLTSTIDMNYEGDFAKLKISTESILNYLNEDMTQINQASEQVASGADQVSSGAQALSQGATEQASSVEELSATLNEISDNVKSNAQNSENARTRAVNLRNEIAKSNVQMQDMIKAMDEINDSSNQIGKIIKAIEDIAFQTNILALNAAVEAARAGSAGKGFAVVADEVRNLASKSATAAMDTTSLIEQSIQAVKNGKKLADETANSLSIVVEEGEYLTDVIEEISRASEAQAASIGEVTLGVEQVSAVVQNNSATAEESAAASEELSGQAQILKDLVSKYTLKSNKAKISKLTEKDNDRIENRNIICGCSNLTEKDLINAVNNGAKTFEEVQQITKVSTGCGKCKGSNEKLVNNLLLKKKIDENQVVCGCYNVKVRDMIQAIKKGARSFEEVQKVTKAGTGCGGCVESNKVLVDELLAKY</sequence>
<feature type="domain" description="Methyl-accepting transducer" evidence="10">
    <location>
        <begin position="418"/>
        <end position="647"/>
    </location>
</feature>
<keyword evidence="8" id="KW-0807">Transducer</keyword>
<accession>A0A562JLD0</accession>
<dbReference type="InterPro" id="IPR051310">
    <property type="entry name" value="MCP_chemotaxis"/>
</dbReference>
<evidence type="ECO:0000256" key="9">
    <source>
        <dbReference type="SAM" id="Phobius"/>
    </source>
</evidence>
<keyword evidence="13" id="KW-1185">Reference proteome</keyword>
<evidence type="ECO:0000256" key="1">
    <source>
        <dbReference type="ARBA" id="ARBA00004651"/>
    </source>
</evidence>
<dbReference type="CDD" id="cd12912">
    <property type="entry name" value="PDC2_MCP_like"/>
    <property type="match status" value="1"/>
</dbReference>
<dbReference type="Gene3D" id="6.10.340.10">
    <property type="match status" value="1"/>
</dbReference>
<dbReference type="Pfam" id="PF04324">
    <property type="entry name" value="Fer2_BFD"/>
    <property type="match status" value="2"/>
</dbReference>
<dbReference type="EMBL" id="VLKH01000001">
    <property type="protein sequence ID" value="TWH83793.1"/>
    <property type="molecule type" value="Genomic_DNA"/>
</dbReference>
<dbReference type="AlphaFoldDB" id="A0A562JLD0"/>
<keyword evidence="4 9" id="KW-0812">Transmembrane</keyword>
<keyword evidence="6 9" id="KW-0472">Membrane</keyword>
<dbReference type="Gene3D" id="1.10.10.1100">
    <property type="entry name" value="BFD-like [2Fe-2S]-binding domain"/>
    <property type="match status" value="2"/>
</dbReference>
<dbReference type="SUPFAM" id="SSF103190">
    <property type="entry name" value="Sensory domain-like"/>
    <property type="match status" value="1"/>
</dbReference>
<evidence type="ECO:0000259" key="10">
    <source>
        <dbReference type="PROSITE" id="PS50111"/>
    </source>
</evidence>
<evidence type="ECO:0000259" key="11">
    <source>
        <dbReference type="PROSITE" id="PS50885"/>
    </source>
</evidence>
<comment type="subcellular location">
    <subcellularLocation>
        <location evidence="1">Cell membrane</location>
        <topology evidence="1">Multi-pass membrane protein</topology>
    </subcellularLocation>
</comment>
<dbReference type="Gene3D" id="3.30.450.20">
    <property type="entry name" value="PAS domain"/>
    <property type="match status" value="1"/>
</dbReference>
<dbReference type="InterPro" id="IPR004090">
    <property type="entry name" value="Chemotax_Me-accpt_rcpt"/>
</dbReference>
<dbReference type="GO" id="GO:0007165">
    <property type="term" value="P:signal transduction"/>
    <property type="evidence" value="ECO:0007669"/>
    <property type="project" value="UniProtKB-KW"/>
</dbReference>
<dbReference type="Gene3D" id="1.10.287.950">
    <property type="entry name" value="Methyl-accepting chemotaxis protein"/>
    <property type="match status" value="1"/>
</dbReference>
<name>A0A562JLD0_9FIRM</name>
<dbReference type="InterPro" id="IPR003660">
    <property type="entry name" value="HAMP_dom"/>
</dbReference>
<evidence type="ECO:0000256" key="4">
    <source>
        <dbReference type="ARBA" id="ARBA00022692"/>
    </source>
</evidence>
<feature type="transmembrane region" description="Helical" evidence="9">
    <location>
        <begin position="20"/>
        <end position="40"/>
    </location>
</feature>
<dbReference type="PRINTS" id="PR00260">
    <property type="entry name" value="CHEMTRNSDUCR"/>
</dbReference>
<dbReference type="PANTHER" id="PTHR43531:SF11">
    <property type="entry name" value="METHYL-ACCEPTING CHEMOTAXIS PROTEIN 3"/>
    <property type="match status" value="1"/>
</dbReference>
<evidence type="ECO:0000313" key="12">
    <source>
        <dbReference type="EMBL" id="TWH83793.1"/>
    </source>
</evidence>